<reference evidence="8 9" key="1">
    <citation type="submission" date="2018-01" db="EMBL/GenBank/DDBJ databases">
        <authorList>
            <person name="Fu G.-Y."/>
        </authorList>
    </citation>
    <scope>NUCLEOTIDE SEQUENCE [LARGE SCALE GENOMIC DNA]</scope>
    <source>
        <strain evidence="8 9">SY39</strain>
    </source>
</reference>
<evidence type="ECO:0000259" key="7">
    <source>
        <dbReference type="Pfam" id="PF08340"/>
    </source>
</evidence>
<dbReference type="GO" id="GO:0016787">
    <property type="term" value="F:hydrolase activity"/>
    <property type="evidence" value="ECO:0007669"/>
    <property type="project" value="UniProtKB-KW"/>
</dbReference>
<dbReference type="RefSeq" id="WP_102245710.1">
    <property type="nucleotide sequence ID" value="NZ_CP025682.1"/>
</dbReference>
<sequence>MIYSMTGYAVQQREIGRAVVHLELRSVNSRYLDLVFRVADDLRQFEPQLREILGARLARGKLECRLNLQVDAAAGTPQLALNHALLGQLREAEAAVRAELPEAGGLSVAEVLRWPGMLGEQRIDIDTLRPLVGELTEAALDDFVASREREGGKLAAAIRERIDGMRALVARVAPRIPEVVADYRARVTARLREAVDTLDDERIRQEVAVFAQRVDVDEELSRLAAHLDEVERILDAKGPAGKRLDFLMQELNREANTLASKSAAGDVSAAAMEMKLLIEQMREQVQNIE</sequence>
<evidence type="ECO:0000256" key="3">
    <source>
        <dbReference type="ARBA" id="ARBA00022759"/>
    </source>
</evidence>
<dbReference type="Proteomes" id="UP000242205">
    <property type="component" value="Chromosome"/>
</dbReference>
<dbReference type="EMBL" id="CP025682">
    <property type="protein sequence ID" value="AUN93636.1"/>
    <property type="molecule type" value="Genomic_DNA"/>
</dbReference>
<keyword evidence="3" id="KW-0255">Endonuclease</keyword>
<keyword evidence="2" id="KW-0540">Nuclease</keyword>
<organism evidence="8 9">
    <name type="scientific">Pseudazoarcus pumilus</name>
    <dbReference type="NCBI Taxonomy" id="2067960"/>
    <lineage>
        <taxon>Bacteria</taxon>
        <taxon>Pseudomonadati</taxon>
        <taxon>Pseudomonadota</taxon>
        <taxon>Betaproteobacteria</taxon>
        <taxon>Rhodocyclales</taxon>
        <taxon>Zoogloeaceae</taxon>
        <taxon>Pseudazoarcus</taxon>
    </lineage>
</organism>
<dbReference type="KEGG" id="atw:C0099_01010"/>
<evidence type="ECO:0000256" key="1">
    <source>
        <dbReference type="ARBA" id="ARBA00001968"/>
    </source>
</evidence>
<name>A0A2I6S2Z1_9RHOO</name>
<keyword evidence="4" id="KW-0378">Hydrolase</keyword>
<dbReference type="Pfam" id="PF08340">
    <property type="entry name" value="YicC-like_C"/>
    <property type="match status" value="1"/>
</dbReference>
<evidence type="ECO:0000256" key="5">
    <source>
        <dbReference type="ARBA" id="ARBA00035648"/>
    </source>
</evidence>
<dbReference type="InterPro" id="IPR005229">
    <property type="entry name" value="YicC/YloC-like"/>
</dbReference>
<evidence type="ECO:0000313" key="9">
    <source>
        <dbReference type="Proteomes" id="UP000242205"/>
    </source>
</evidence>
<evidence type="ECO:0000259" key="6">
    <source>
        <dbReference type="Pfam" id="PF03755"/>
    </source>
</evidence>
<feature type="domain" description="Endoribonuclease YicC-like C-terminal" evidence="7">
    <location>
        <begin position="174"/>
        <end position="289"/>
    </location>
</feature>
<gene>
    <name evidence="8" type="ORF">C0099_01010</name>
</gene>
<comment type="similarity">
    <text evidence="5">Belongs to the YicC/YloC family.</text>
</comment>
<accession>A0A2I6S2Z1</accession>
<evidence type="ECO:0000256" key="2">
    <source>
        <dbReference type="ARBA" id="ARBA00022722"/>
    </source>
</evidence>
<evidence type="ECO:0000256" key="4">
    <source>
        <dbReference type="ARBA" id="ARBA00022801"/>
    </source>
</evidence>
<dbReference type="PANTHER" id="PTHR30636">
    <property type="entry name" value="UPF0701 PROTEIN YICC"/>
    <property type="match status" value="1"/>
</dbReference>
<dbReference type="Pfam" id="PF03755">
    <property type="entry name" value="YicC-like_N"/>
    <property type="match status" value="1"/>
</dbReference>
<dbReference type="InterPro" id="IPR013551">
    <property type="entry name" value="YicC-like_C"/>
</dbReference>
<dbReference type="GO" id="GO:0004521">
    <property type="term" value="F:RNA endonuclease activity"/>
    <property type="evidence" value="ECO:0007669"/>
    <property type="project" value="InterPro"/>
</dbReference>
<comment type="cofactor">
    <cofactor evidence="1">
        <name>a divalent metal cation</name>
        <dbReference type="ChEBI" id="CHEBI:60240"/>
    </cofactor>
</comment>
<dbReference type="InterPro" id="IPR013527">
    <property type="entry name" value="YicC-like_N"/>
</dbReference>
<dbReference type="OrthoDB" id="9771229at2"/>
<protein>
    <submittedName>
        <fullName evidence="8">YicC family protein</fullName>
    </submittedName>
</protein>
<evidence type="ECO:0000313" key="8">
    <source>
        <dbReference type="EMBL" id="AUN93636.1"/>
    </source>
</evidence>
<dbReference type="PANTHER" id="PTHR30636:SF3">
    <property type="entry name" value="UPF0701 PROTEIN YICC"/>
    <property type="match status" value="1"/>
</dbReference>
<dbReference type="AlphaFoldDB" id="A0A2I6S2Z1"/>
<keyword evidence="9" id="KW-1185">Reference proteome</keyword>
<feature type="domain" description="Endoribonuclease YicC-like N-terminal" evidence="6">
    <location>
        <begin position="2"/>
        <end position="155"/>
    </location>
</feature>
<proteinExistence type="inferred from homology"/>
<dbReference type="NCBIfam" id="TIGR00255">
    <property type="entry name" value="YicC/YloC family endoribonuclease"/>
    <property type="match status" value="1"/>
</dbReference>